<evidence type="ECO:0000313" key="2">
    <source>
        <dbReference type="EMBL" id="RBP49347.1"/>
    </source>
</evidence>
<feature type="signal peptide" evidence="1">
    <location>
        <begin position="1"/>
        <end position="24"/>
    </location>
</feature>
<evidence type="ECO:0000313" key="3">
    <source>
        <dbReference type="Proteomes" id="UP000253083"/>
    </source>
</evidence>
<keyword evidence="3" id="KW-1185">Reference proteome</keyword>
<accession>A0A395JHB3</accession>
<dbReference type="InParanoid" id="A0A395JHB3"/>
<dbReference type="PROSITE" id="PS51257">
    <property type="entry name" value="PROKAR_LIPOPROTEIN"/>
    <property type="match status" value="1"/>
</dbReference>
<reference evidence="2 3" key="1">
    <citation type="submission" date="2018-06" db="EMBL/GenBank/DDBJ databases">
        <title>Genomic Encyclopedia of Type Strains, Phase IV (KMG-IV): sequencing the most valuable type-strain genomes for metagenomic binning, comparative biology and taxonomic classification.</title>
        <authorList>
            <person name="Goeker M."/>
        </authorList>
    </citation>
    <scope>NUCLEOTIDE SEQUENCE [LARGE SCALE GENOMIC DNA]</scope>
    <source>
        <strain evidence="2 3">DSM 24032</strain>
    </source>
</reference>
<sequence>MNLFRICIVFALAWSLLACSSASSDEAFEVESVGTELPPTIEVVHQEMEAIAENRYCDVDSDCATMPIGQRACGGPSAHMVYSKQIGTQAIVALENLAKQSAELAQQTNQRNQMMSTCQMLPPAVAACIEQRCVITSPSNLLESGTPDPNLK</sequence>
<evidence type="ECO:0008006" key="4">
    <source>
        <dbReference type="Google" id="ProtNLM"/>
    </source>
</evidence>
<name>A0A395JHB3_9GAMM</name>
<evidence type="ECO:0000256" key="1">
    <source>
        <dbReference type="SAM" id="SignalP"/>
    </source>
</evidence>
<proteinExistence type="predicted"/>
<dbReference type="EMBL" id="QNRT01000004">
    <property type="protein sequence ID" value="RBP49347.1"/>
    <property type="molecule type" value="Genomic_DNA"/>
</dbReference>
<keyword evidence="1" id="KW-0732">Signal</keyword>
<gene>
    <name evidence="2" type="ORF">DFR28_104278</name>
</gene>
<dbReference type="OrthoDB" id="8703681at2"/>
<protein>
    <recommendedName>
        <fullName evidence="4">Secreted protein</fullName>
    </recommendedName>
</protein>
<feature type="chain" id="PRO_5017229170" description="Secreted protein" evidence="1">
    <location>
        <begin position="25"/>
        <end position="152"/>
    </location>
</feature>
<dbReference type="AlphaFoldDB" id="A0A395JHB3"/>
<organism evidence="2 3">
    <name type="scientific">Arenicella xantha</name>
    <dbReference type="NCBI Taxonomy" id="644221"/>
    <lineage>
        <taxon>Bacteria</taxon>
        <taxon>Pseudomonadati</taxon>
        <taxon>Pseudomonadota</taxon>
        <taxon>Gammaproteobacteria</taxon>
        <taxon>Arenicellales</taxon>
        <taxon>Arenicellaceae</taxon>
        <taxon>Arenicella</taxon>
    </lineage>
</organism>
<comment type="caution">
    <text evidence="2">The sequence shown here is derived from an EMBL/GenBank/DDBJ whole genome shotgun (WGS) entry which is preliminary data.</text>
</comment>
<dbReference type="RefSeq" id="WP_113955207.1">
    <property type="nucleotide sequence ID" value="NZ_QNRT01000004.1"/>
</dbReference>
<dbReference type="Proteomes" id="UP000253083">
    <property type="component" value="Unassembled WGS sequence"/>
</dbReference>